<dbReference type="SUPFAM" id="SSF56496">
    <property type="entry name" value="Fibrinogen C-terminal domain-like"/>
    <property type="match status" value="1"/>
</dbReference>
<evidence type="ECO:0000256" key="4">
    <source>
        <dbReference type="ARBA" id="ARBA00023054"/>
    </source>
</evidence>
<evidence type="ECO:0000313" key="12">
    <source>
        <dbReference type="Proteomes" id="UP001292094"/>
    </source>
</evidence>
<dbReference type="CDD" id="cd00087">
    <property type="entry name" value="FReD"/>
    <property type="match status" value="1"/>
</dbReference>
<dbReference type="AlphaFoldDB" id="A0AAE1TZX0"/>
<keyword evidence="5" id="KW-1015">Disulfide bond</keyword>
<keyword evidence="3 9" id="KW-0732">Signal</keyword>
<evidence type="ECO:0000256" key="7">
    <source>
        <dbReference type="SAM" id="Coils"/>
    </source>
</evidence>
<dbReference type="Proteomes" id="UP001292094">
    <property type="component" value="Unassembled WGS sequence"/>
</dbReference>
<feature type="region of interest" description="Disordered" evidence="8">
    <location>
        <begin position="72"/>
        <end position="111"/>
    </location>
</feature>
<evidence type="ECO:0000256" key="6">
    <source>
        <dbReference type="ARBA" id="ARBA00023180"/>
    </source>
</evidence>
<dbReference type="EMBL" id="JAWZYT010002589">
    <property type="protein sequence ID" value="KAK4303396.1"/>
    <property type="molecule type" value="Genomic_DNA"/>
</dbReference>
<comment type="subcellular location">
    <subcellularLocation>
        <location evidence="1">Secreted</location>
    </subcellularLocation>
</comment>
<comment type="caution">
    <text evidence="11">The sequence shown here is derived from an EMBL/GenBank/DDBJ whole genome shotgun (WGS) entry which is preliminary data.</text>
</comment>
<dbReference type="PANTHER" id="PTHR47221">
    <property type="entry name" value="FIBRINOGEN ALPHA CHAIN"/>
    <property type="match status" value="1"/>
</dbReference>
<feature type="domain" description="Fibrinogen C-terminal" evidence="10">
    <location>
        <begin position="178"/>
        <end position="399"/>
    </location>
</feature>
<proteinExistence type="predicted"/>
<evidence type="ECO:0000313" key="11">
    <source>
        <dbReference type="EMBL" id="KAK4303396.1"/>
    </source>
</evidence>
<evidence type="ECO:0000256" key="5">
    <source>
        <dbReference type="ARBA" id="ARBA00023157"/>
    </source>
</evidence>
<evidence type="ECO:0000259" key="10">
    <source>
        <dbReference type="PROSITE" id="PS51406"/>
    </source>
</evidence>
<gene>
    <name evidence="11" type="ORF">Pmani_024591</name>
</gene>
<dbReference type="InterPro" id="IPR037579">
    <property type="entry name" value="FIB_ANG-like"/>
</dbReference>
<sequence>MGGVAVVWVALVGVVVGVGGAAVTSTHKSNASHQVVVPYDLIQQLVEVSRSLQSLLTPSASTRLNLLRGSTANHALTRGPNNNNNNDGTTTTTTTQQQQQQQQQTSLDSSSLVSLALRHHTLLQQRNEDLLTQNGRCTAQVEALQEDKAELRQQLQEYKKRLRNVQPTTTTTTETPVLGGGARVKDCAGHQNEGATESGVYEIFPSECRAKKVWCDLETEGGGWTVFLQRRELPQQENFTRTWLDYERGFGEVVGEYWLGNEALHQLTAKAPHVLRVDAEDFLGSRRWGHWGRFRVASPQKNYELLAVAYATNSTLGDGLLWHSGMKFSTIDRDNDNHKGSCADEYKGGWWYNVCHNANPTGILNNSENFDSVGWVYWTPRLYKWASLRNLQMKFRPSGFGATIPSSAPGDCTTTTTTTTSTTTPKTV</sequence>
<evidence type="ECO:0000256" key="9">
    <source>
        <dbReference type="SAM" id="SignalP"/>
    </source>
</evidence>
<dbReference type="InterPro" id="IPR002181">
    <property type="entry name" value="Fibrinogen_a/b/g_C_dom"/>
</dbReference>
<evidence type="ECO:0000256" key="3">
    <source>
        <dbReference type="ARBA" id="ARBA00022729"/>
    </source>
</evidence>
<evidence type="ECO:0000256" key="8">
    <source>
        <dbReference type="SAM" id="MobiDB-lite"/>
    </source>
</evidence>
<feature type="signal peptide" evidence="9">
    <location>
        <begin position="1"/>
        <end position="21"/>
    </location>
</feature>
<keyword evidence="4 7" id="KW-0175">Coiled coil</keyword>
<dbReference type="GO" id="GO:0005201">
    <property type="term" value="F:extracellular matrix structural constituent"/>
    <property type="evidence" value="ECO:0007669"/>
    <property type="project" value="TreeGrafter"/>
</dbReference>
<evidence type="ECO:0000256" key="1">
    <source>
        <dbReference type="ARBA" id="ARBA00004613"/>
    </source>
</evidence>
<protein>
    <recommendedName>
        <fullName evidence="10">Fibrinogen C-terminal domain-containing protein</fullName>
    </recommendedName>
</protein>
<dbReference type="GO" id="GO:0034116">
    <property type="term" value="P:positive regulation of heterotypic cell-cell adhesion"/>
    <property type="evidence" value="ECO:0007669"/>
    <property type="project" value="TreeGrafter"/>
</dbReference>
<dbReference type="PROSITE" id="PS51406">
    <property type="entry name" value="FIBRINOGEN_C_2"/>
    <property type="match status" value="1"/>
</dbReference>
<keyword evidence="6" id="KW-0325">Glycoprotein</keyword>
<organism evidence="11 12">
    <name type="scientific">Petrolisthes manimaculis</name>
    <dbReference type="NCBI Taxonomy" id="1843537"/>
    <lineage>
        <taxon>Eukaryota</taxon>
        <taxon>Metazoa</taxon>
        <taxon>Ecdysozoa</taxon>
        <taxon>Arthropoda</taxon>
        <taxon>Crustacea</taxon>
        <taxon>Multicrustacea</taxon>
        <taxon>Malacostraca</taxon>
        <taxon>Eumalacostraca</taxon>
        <taxon>Eucarida</taxon>
        <taxon>Decapoda</taxon>
        <taxon>Pleocyemata</taxon>
        <taxon>Anomura</taxon>
        <taxon>Galatheoidea</taxon>
        <taxon>Porcellanidae</taxon>
        <taxon>Petrolisthes</taxon>
    </lineage>
</organism>
<dbReference type="PANTHER" id="PTHR47221:SF6">
    <property type="entry name" value="FIBRINOGEN ALPHA CHAIN"/>
    <property type="match status" value="1"/>
</dbReference>
<dbReference type="SMART" id="SM00186">
    <property type="entry name" value="FBG"/>
    <property type="match status" value="1"/>
</dbReference>
<dbReference type="GO" id="GO:0005577">
    <property type="term" value="C:fibrinogen complex"/>
    <property type="evidence" value="ECO:0007669"/>
    <property type="project" value="TreeGrafter"/>
</dbReference>
<name>A0AAE1TZX0_9EUCA</name>
<feature type="compositionally biased region" description="Low complexity" evidence="8">
    <location>
        <begin position="81"/>
        <end position="111"/>
    </location>
</feature>
<reference evidence="11" key="1">
    <citation type="submission" date="2023-11" db="EMBL/GenBank/DDBJ databases">
        <title>Genome assemblies of two species of porcelain crab, Petrolisthes cinctipes and Petrolisthes manimaculis (Anomura: Porcellanidae).</title>
        <authorList>
            <person name="Angst P."/>
        </authorList>
    </citation>
    <scope>NUCLEOTIDE SEQUENCE</scope>
    <source>
        <strain evidence="11">PB745_02</strain>
        <tissue evidence="11">Gill</tissue>
    </source>
</reference>
<dbReference type="InterPro" id="IPR036056">
    <property type="entry name" value="Fibrinogen-like_C"/>
</dbReference>
<keyword evidence="2" id="KW-0964">Secreted</keyword>
<dbReference type="GO" id="GO:0030674">
    <property type="term" value="F:protein-macromolecule adaptor activity"/>
    <property type="evidence" value="ECO:0007669"/>
    <property type="project" value="TreeGrafter"/>
</dbReference>
<dbReference type="NCBIfam" id="NF040941">
    <property type="entry name" value="GGGWT_bact"/>
    <property type="match status" value="1"/>
</dbReference>
<dbReference type="InterPro" id="IPR014716">
    <property type="entry name" value="Fibrinogen_a/b/g_C_1"/>
</dbReference>
<feature type="chain" id="PRO_5042009724" description="Fibrinogen C-terminal domain-containing protein" evidence="9">
    <location>
        <begin position="22"/>
        <end position="428"/>
    </location>
</feature>
<accession>A0AAE1TZX0</accession>
<evidence type="ECO:0000256" key="2">
    <source>
        <dbReference type="ARBA" id="ARBA00022525"/>
    </source>
</evidence>
<keyword evidence="12" id="KW-1185">Reference proteome</keyword>
<feature type="coiled-coil region" evidence="7">
    <location>
        <begin position="127"/>
        <end position="161"/>
    </location>
</feature>
<dbReference type="Gene3D" id="3.90.215.10">
    <property type="entry name" value="Gamma Fibrinogen, chain A, domain 1"/>
    <property type="match status" value="1"/>
</dbReference>
<dbReference type="Pfam" id="PF00147">
    <property type="entry name" value="Fibrinogen_C"/>
    <property type="match status" value="1"/>
</dbReference>